<dbReference type="STRING" id="1387353.BSF38_02031"/>
<protein>
    <submittedName>
        <fullName evidence="2">Uncharacterized protein</fullName>
    </submittedName>
</protein>
<dbReference type="AlphaFoldDB" id="A0A1U7CNR7"/>
<proteinExistence type="predicted"/>
<evidence type="ECO:0000313" key="3">
    <source>
        <dbReference type="Proteomes" id="UP000186309"/>
    </source>
</evidence>
<dbReference type="Proteomes" id="UP000186309">
    <property type="component" value="Chromosome"/>
</dbReference>
<sequence>MLIPMARTGPDLGSEPGASSVALIWLIRAHVRVCFDMLLTLEIRIRGWAGIPLCSARGGRKPGEGEVMPVKVEAGNDSGVF</sequence>
<keyword evidence="3" id="KW-1185">Reference proteome</keyword>
<organism evidence="2 3">
    <name type="scientific">Paludisphaera borealis</name>
    <dbReference type="NCBI Taxonomy" id="1387353"/>
    <lineage>
        <taxon>Bacteria</taxon>
        <taxon>Pseudomonadati</taxon>
        <taxon>Planctomycetota</taxon>
        <taxon>Planctomycetia</taxon>
        <taxon>Isosphaerales</taxon>
        <taxon>Isosphaeraceae</taxon>
        <taxon>Paludisphaera</taxon>
    </lineage>
</organism>
<evidence type="ECO:0000313" key="2">
    <source>
        <dbReference type="EMBL" id="APW60558.1"/>
    </source>
</evidence>
<accession>A0A1U7CNR7</accession>
<evidence type="ECO:0000256" key="1">
    <source>
        <dbReference type="SAM" id="MobiDB-lite"/>
    </source>
</evidence>
<gene>
    <name evidence="2" type="ORF">BSF38_02031</name>
</gene>
<dbReference type="KEGG" id="pbor:BSF38_02031"/>
<name>A0A1U7CNR7_9BACT</name>
<reference evidence="3" key="1">
    <citation type="submission" date="2016-12" db="EMBL/GenBank/DDBJ databases">
        <title>Comparative genomics of four Isosphaeraceae planctomycetes: a common pool of plasmids and glycoside hydrolase genes.</title>
        <authorList>
            <person name="Ivanova A."/>
        </authorList>
    </citation>
    <scope>NUCLEOTIDE SEQUENCE [LARGE SCALE GENOMIC DNA]</scope>
    <source>
        <strain evidence="3">PX4</strain>
    </source>
</reference>
<dbReference type="RefSeq" id="WP_076345285.1">
    <property type="nucleotide sequence ID" value="NZ_CP019082.1"/>
</dbReference>
<dbReference type="EMBL" id="CP019082">
    <property type="protein sequence ID" value="APW60558.1"/>
    <property type="molecule type" value="Genomic_DNA"/>
</dbReference>
<feature type="region of interest" description="Disordered" evidence="1">
    <location>
        <begin position="59"/>
        <end position="81"/>
    </location>
</feature>